<keyword evidence="11" id="KW-0012">Acyltransferase</keyword>
<dbReference type="EC" id="2.3.1.275" evidence="10"/>
<evidence type="ECO:0000313" key="11">
    <source>
        <dbReference type="EMBL" id="MBO8440864.1"/>
    </source>
</evidence>
<keyword evidence="1 10" id="KW-1003">Cell membrane</keyword>
<keyword evidence="5 10" id="KW-1133">Transmembrane helix</keyword>
<accession>A0A9D9H7W3</accession>
<dbReference type="EMBL" id="JADIMP010000006">
    <property type="protein sequence ID" value="MBO8440864.1"/>
    <property type="molecule type" value="Genomic_DNA"/>
</dbReference>
<dbReference type="PANTHER" id="PTHR30309:SF0">
    <property type="entry name" value="GLYCEROL-3-PHOSPHATE ACYLTRANSFERASE-RELATED"/>
    <property type="match status" value="1"/>
</dbReference>
<dbReference type="Proteomes" id="UP000823614">
    <property type="component" value="Unassembled WGS sequence"/>
</dbReference>
<dbReference type="SMART" id="SM01207">
    <property type="entry name" value="G3P_acyltransf"/>
    <property type="match status" value="1"/>
</dbReference>
<evidence type="ECO:0000256" key="2">
    <source>
        <dbReference type="ARBA" id="ARBA00022516"/>
    </source>
</evidence>
<dbReference type="PANTHER" id="PTHR30309">
    <property type="entry name" value="INNER MEMBRANE PROTEIN YGIH"/>
    <property type="match status" value="1"/>
</dbReference>
<evidence type="ECO:0000256" key="8">
    <source>
        <dbReference type="ARBA" id="ARBA00023209"/>
    </source>
</evidence>
<feature type="transmembrane region" description="Helical" evidence="10">
    <location>
        <begin position="117"/>
        <end position="140"/>
    </location>
</feature>
<evidence type="ECO:0000256" key="1">
    <source>
        <dbReference type="ARBA" id="ARBA00022475"/>
    </source>
</evidence>
<proteinExistence type="inferred from homology"/>
<keyword evidence="6 10" id="KW-0443">Lipid metabolism</keyword>
<comment type="caution">
    <text evidence="11">The sequence shown here is derived from an EMBL/GenBank/DDBJ whole genome shotgun (WGS) entry which is preliminary data.</text>
</comment>
<dbReference type="HAMAP" id="MF_01043">
    <property type="entry name" value="PlsY"/>
    <property type="match status" value="1"/>
</dbReference>
<reference evidence="11" key="2">
    <citation type="journal article" date="2021" name="PeerJ">
        <title>Extensive microbial diversity within the chicken gut microbiome revealed by metagenomics and culture.</title>
        <authorList>
            <person name="Gilroy R."/>
            <person name="Ravi A."/>
            <person name="Getino M."/>
            <person name="Pursley I."/>
            <person name="Horton D.L."/>
            <person name="Alikhan N.F."/>
            <person name="Baker D."/>
            <person name="Gharbi K."/>
            <person name="Hall N."/>
            <person name="Watson M."/>
            <person name="Adriaenssens E.M."/>
            <person name="Foster-Nyarko E."/>
            <person name="Jarju S."/>
            <person name="Secka A."/>
            <person name="Antonio M."/>
            <person name="Oren A."/>
            <person name="Chaudhuri R.R."/>
            <person name="La Ragione R."/>
            <person name="Hildebrand F."/>
            <person name="Pallen M.J."/>
        </authorList>
    </citation>
    <scope>NUCLEOTIDE SEQUENCE</scope>
    <source>
        <strain evidence="11">C6-149</strain>
    </source>
</reference>
<gene>
    <name evidence="10 11" type="primary">plsY</name>
    <name evidence="11" type="ORF">IAA89_00200</name>
</gene>
<keyword evidence="2 10" id="KW-0444">Lipid biosynthesis</keyword>
<comment type="similarity">
    <text evidence="10">Belongs to the PlsY family.</text>
</comment>
<keyword evidence="8 10" id="KW-0594">Phospholipid biosynthesis</keyword>
<reference evidence="11" key="1">
    <citation type="submission" date="2020-10" db="EMBL/GenBank/DDBJ databases">
        <authorList>
            <person name="Gilroy R."/>
        </authorList>
    </citation>
    <scope>NUCLEOTIDE SEQUENCE</scope>
    <source>
        <strain evidence="11">C6-149</strain>
    </source>
</reference>
<sequence length="214" mass="23171">MSKLIIMLIIAYLLGSIPTGIIIGKLFFNTDIRKAGSGNIGTTNTFRVLGKKAGIAVLLIDLLKGALASSQTILFGCPIVHGVSINGLIIGVFAILGNACSIFDHFQGGKTVATSAGVLAGYNFPFFLIAILIFAIITYITSTVSIASMLTLILVVLISFLYHDPLLTIVAIIATILVFYKHRTNIQRIIQHKENIVPFGLYYSKLNKNKNKDK</sequence>
<comment type="subunit">
    <text evidence="10">Probably interacts with PlsX.</text>
</comment>
<dbReference type="Pfam" id="PF02660">
    <property type="entry name" value="G3P_acyltransf"/>
    <property type="match status" value="1"/>
</dbReference>
<dbReference type="InterPro" id="IPR003811">
    <property type="entry name" value="G3P_acylTferase_PlsY"/>
</dbReference>
<evidence type="ECO:0000256" key="10">
    <source>
        <dbReference type="HAMAP-Rule" id="MF_01043"/>
    </source>
</evidence>
<keyword evidence="4 10" id="KW-0812">Transmembrane</keyword>
<feature type="transmembrane region" description="Helical" evidence="10">
    <location>
        <begin position="6"/>
        <end position="28"/>
    </location>
</feature>
<feature type="transmembrane region" description="Helical" evidence="10">
    <location>
        <begin position="146"/>
        <end position="179"/>
    </location>
</feature>
<evidence type="ECO:0000256" key="4">
    <source>
        <dbReference type="ARBA" id="ARBA00022692"/>
    </source>
</evidence>
<evidence type="ECO:0000256" key="3">
    <source>
        <dbReference type="ARBA" id="ARBA00022679"/>
    </source>
</evidence>
<evidence type="ECO:0000313" key="12">
    <source>
        <dbReference type="Proteomes" id="UP000823614"/>
    </source>
</evidence>
<keyword evidence="3 10" id="KW-0808">Transferase</keyword>
<comment type="subcellular location">
    <subcellularLocation>
        <location evidence="10">Cell membrane</location>
        <topology evidence="10">Multi-pass membrane protein</topology>
    </subcellularLocation>
</comment>
<name>A0A9D9H7W3_9LACO</name>
<keyword evidence="9 10" id="KW-1208">Phospholipid metabolism</keyword>
<evidence type="ECO:0000256" key="9">
    <source>
        <dbReference type="ARBA" id="ARBA00023264"/>
    </source>
</evidence>
<organism evidence="11 12">
    <name type="scientific">Candidatus Gallilactobacillus intestinavium</name>
    <dbReference type="NCBI Taxonomy" id="2840838"/>
    <lineage>
        <taxon>Bacteria</taxon>
        <taxon>Bacillati</taxon>
        <taxon>Bacillota</taxon>
        <taxon>Bacilli</taxon>
        <taxon>Lactobacillales</taxon>
        <taxon>Lactobacillaceae</taxon>
        <taxon>Lactobacillaceae incertae sedis</taxon>
        <taxon>Candidatus Gallilactobacillus</taxon>
    </lineage>
</organism>
<keyword evidence="7 10" id="KW-0472">Membrane</keyword>
<comment type="pathway">
    <text evidence="10">Lipid metabolism; phospholipid metabolism.</text>
</comment>
<dbReference type="GO" id="GO:0008654">
    <property type="term" value="P:phospholipid biosynthetic process"/>
    <property type="evidence" value="ECO:0007669"/>
    <property type="project" value="UniProtKB-UniRule"/>
</dbReference>
<dbReference type="GO" id="GO:0043772">
    <property type="term" value="F:acyl-phosphate glycerol-3-phosphate acyltransferase activity"/>
    <property type="evidence" value="ECO:0007669"/>
    <property type="project" value="UniProtKB-UniRule"/>
</dbReference>
<protein>
    <recommendedName>
        <fullName evidence="10">Glycerol-3-phosphate acyltransferase</fullName>
    </recommendedName>
    <alternativeName>
        <fullName evidence="10">Acyl-PO4 G3P acyltransferase</fullName>
    </alternativeName>
    <alternativeName>
        <fullName evidence="10">Acyl-phosphate--glycerol-3-phosphate acyltransferase</fullName>
    </alternativeName>
    <alternativeName>
        <fullName evidence="10">G3P acyltransferase</fullName>
        <shortName evidence="10">GPAT</shortName>
        <ecNumber evidence="10">2.3.1.275</ecNumber>
    </alternativeName>
    <alternativeName>
        <fullName evidence="10">Lysophosphatidic acid synthase</fullName>
        <shortName evidence="10">LPA synthase</shortName>
    </alternativeName>
</protein>
<evidence type="ECO:0000256" key="6">
    <source>
        <dbReference type="ARBA" id="ARBA00023098"/>
    </source>
</evidence>
<evidence type="ECO:0000256" key="7">
    <source>
        <dbReference type="ARBA" id="ARBA00023136"/>
    </source>
</evidence>
<feature type="transmembrane region" description="Helical" evidence="10">
    <location>
        <begin position="73"/>
        <end position="96"/>
    </location>
</feature>
<dbReference type="NCBIfam" id="TIGR00023">
    <property type="entry name" value="glycerol-3-phosphate 1-O-acyltransferase PlsY"/>
    <property type="match status" value="1"/>
</dbReference>
<dbReference type="GO" id="GO:0005886">
    <property type="term" value="C:plasma membrane"/>
    <property type="evidence" value="ECO:0007669"/>
    <property type="project" value="UniProtKB-SubCell"/>
</dbReference>
<comment type="function">
    <text evidence="10">Catalyzes the transfer of an acyl group from acyl-phosphate (acyl-PO(4)) to glycerol-3-phosphate (G3P) to form lysophosphatidic acid (LPA). This enzyme utilizes acyl-phosphate as fatty acyl donor, but not acyl-CoA or acyl-ACP.</text>
</comment>
<dbReference type="AlphaFoldDB" id="A0A9D9H7W3"/>
<comment type="catalytic activity">
    <reaction evidence="10">
        <text>an acyl phosphate + sn-glycerol 3-phosphate = a 1-acyl-sn-glycero-3-phosphate + phosphate</text>
        <dbReference type="Rhea" id="RHEA:34075"/>
        <dbReference type="ChEBI" id="CHEBI:43474"/>
        <dbReference type="ChEBI" id="CHEBI:57597"/>
        <dbReference type="ChEBI" id="CHEBI:57970"/>
        <dbReference type="ChEBI" id="CHEBI:59918"/>
        <dbReference type="EC" id="2.3.1.275"/>
    </reaction>
</comment>
<evidence type="ECO:0000256" key="5">
    <source>
        <dbReference type="ARBA" id="ARBA00022989"/>
    </source>
</evidence>